<dbReference type="InterPro" id="IPR002327">
    <property type="entry name" value="Cyt_c_1A/1B"/>
</dbReference>
<accession>A0A4S2HB26</accession>
<evidence type="ECO:0000256" key="3">
    <source>
        <dbReference type="ARBA" id="ARBA00022723"/>
    </source>
</evidence>
<dbReference type="OrthoDB" id="9805828at2"/>
<dbReference type="AlphaFoldDB" id="A0A4S2HB26"/>
<organism evidence="9 10">
    <name type="scientific">Marinicauda pacifica</name>
    <dbReference type="NCBI Taxonomy" id="1133559"/>
    <lineage>
        <taxon>Bacteria</taxon>
        <taxon>Pseudomonadati</taxon>
        <taxon>Pseudomonadota</taxon>
        <taxon>Alphaproteobacteria</taxon>
        <taxon>Maricaulales</taxon>
        <taxon>Maricaulaceae</taxon>
        <taxon>Marinicauda</taxon>
    </lineage>
</organism>
<sequence>MGDLFWNKVAGAVLAILLIILGLRTFGEGLFGHEELDPETLAYPIDLSVLDVAGASEEEEEGPVDYGALLAAADVSAGARVANRCASCHTFEEGGADGTGPHLWGVIGRQVAAVDGFNYSSAMEEYGSGGTAWMFENLDNFLANPRGYINGTAMSFAGLRDQEDRMNLIAYMRTLSNDPAPLPEPLPEEEPAEEVAGDEIVDAEVETDINSPSEAVAETNELDQEDAVLENADEDAAQDETSPEDDASEEPNEG</sequence>
<evidence type="ECO:0000256" key="6">
    <source>
        <dbReference type="PROSITE-ProRule" id="PRU00433"/>
    </source>
</evidence>
<dbReference type="PANTHER" id="PTHR11961">
    <property type="entry name" value="CYTOCHROME C"/>
    <property type="match status" value="1"/>
</dbReference>
<feature type="region of interest" description="Disordered" evidence="7">
    <location>
        <begin position="178"/>
        <end position="254"/>
    </location>
</feature>
<keyword evidence="4" id="KW-0249">Electron transport</keyword>
<evidence type="ECO:0000313" key="9">
    <source>
        <dbReference type="EMBL" id="TGY92841.1"/>
    </source>
</evidence>
<reference evidence="9 10" key="1">
    <citation type="journal article" date="2013" name="Int. J. Syst. Evol. Microbiol.">
        <title>Marinicauda pacifica gen. nov., sp. nov., a prosthecate alphaproteobacterium of the family Hyphomonadaceae isolated from deep seawater.</title>
        <authorList>
            <person name="Zhang X.Y."/>
            <person name="Li G.W."/>
            <person name="Wang C.S."/>
            <person name="Zhang Y.J."/>
            <person name="Xu X.W."/>
            <person name="Li H."/>
            <person name="Liu A."/>
            <person name="Liu C."/>
            <person name="Xie B.B."/>
            <person name="Qin Q.L."/>
            <person name="Xu Z."/>
            <person name="Chen X.L."/>
            <person name="Zhou B.C."/>
            <person name="Zhang Y.Z."/>
        </authorList>
    </citation>
    <scope>NUCLEOTIDE SEQUENCE [LARGE SCALE GENOMIC DNA]</scope>
    <source>
        <strain evidence="9 10">P-1 km-3</strain>
    </source>
</reference>
<dbReference type="GO" id="GO:0009055">
    <property type="term" value="F:electron transfer activity"/>
    <property type="evidence" value="ECO:0007669"/>
    <property type="project" value="InterPro"/>
</dbReference>
<evidence type="ECO:0000259" key="8">
    <source>
        <dbReference type="PROSITE" id="PS51007"/>
    </source>
</evidence>
<evidence type="ECO:0000256" key="1">
    <source>
        <dbReference type="ARBA" id="ARBA00022448"/>
    </source>
</evidence>
<dbReference type="InterPro" id="IPR009056">
    <property type="entry name" value="Cyt_c-like_dom"/>
</dbReference>
<dbReference type="Proteomes" id="UP000305451">
    <property type="component" value="Unassembled WGS sequence"/>
</dbReference>
<feature type="compositionally biased region" description="Acidic residues" evidence="7">
    <location>
        <begin position="220"/>
        <end position="254"/>
    </location>
</feature>
<evidence type="ECO:0000313" key="10">
    <source>
        <dbReference type="Proteomes" id="UP000305451"/>
    </source>
</evidence>
<dbReference type="RefSeq" id="WP_135944381.1">
    <property type="nucleotide sequence ID" value="NZ_BMEI01000002.1"/>
</dbReference>
<protein>
    <submittedName>
        <fullName evidence="9">Cytochrome c family protein</fullName>
    </submittedName>
</protein>
<evidence type="ECO:0000256" key="7">
    <source>
        <dbReference type="SAM" id="MobiDB-lite"/>
    </source>
</evidence>
<dbReference type="InterPro" id="IPR036909">
    <property type="entry name" value="Cyt_c-like_dom_sf"/>
</dbReference>
<dbReference type="Gene3D" id="1.10.760.10">
    <property type="entry name" value="Cytochrome c-like domain"/>
    <property type="match status" value="1"/>
</dbReference>
<evidence type="ECO:0000256" key="2">
    <source>
        <dbReference type="ARBA" id="ARBA00022617"/>
    </source>
</evidence>
<gene>
    <name evidence="9" type="ORF">E5162_07150</name>
</gene>
<feature type="domain" description="Cytochrome c" evidence="8">
    <location>
        <begin position="73"/>
        <end position="176"/>
    </location>
</feature>
<dbReference type="PRINTS" id="PR00604">
    <property type="entry name" value="CYTCHRMECIAB"/>
</dbReference>
<dbReference type="GO" id="GO:0020037">
    <property type="term" value="F:heme binding"/>
    <property type="evidence" value="ECO:0007669"/>
    <property type="project" value="InterPro"/>
</dbReference>
<dbReference type="Pfam" id="PF00034">
    <property type="entry name" value="Cytochrom_C"/>
    <property type="match status" value="1"/>
</dbReference>
<proteinExistence type="predicted"/>
<comment type="caution">
    <text evidence="9">The sequence shown here is derived from an EMBL/GenBank/DDBJ whole genome shotgun (WGS) entry which is preliminary data.</text>
</comment>
<keyword evidence="3 6" id="KW-0479">Metal-binding</keyword>
<evidence type="ECO:0000256" key="5">
    <source>
        <dbReference type="ARBA" id="ARBA00023004"/>
    </source>
</evidence>
<keyword evidence="2 6" id="KW-0349">Heme</keyword>
<dbReference type="PROSITE" id="PS51007">
    <property type="entry name" value="CYTC"/>
    <property type="match status" value="1"/>
</dbReference>
<keyword evidence="10" id="KW-1185">Reference proteome</keyword>
<dbReference type="EMBL" id="SRXV01000002">
    <property type="protein sequence ID" value="TGY92841.1"/>
    <property type="molecule type" value="Genomic_DNA"/>
</dbReference>
<dbReference type="SUPFAM" id="SSF46626">
    <property type="entry name" value="Cytochrome c"/>
    <property type="match status" value="1"/>
</dbReference>
<dbReference type="GO" id="GO:0046872">
    <property type="term" value="F:metal ion binding"/>
    <property type="evidence" value="ECO:0007669"/>
    <property type="project" value="UniProtKB-KW"/>
</dbReference>
<name>A0A4S2HB26_9PROT</name>
<keyword evidence="5 6" id="KW-0408">Iron</keyword>
<keyword evidence="1" id="KW-0813">Transport</keyword>
<evidence type="ECO:0000256" key="4">
    <source>
        <dbReference type="ARBA" id="ARBA00022982"/>
    </source>
</evidence>
<feature type="compositionally biased region" description="Acidic residues" evidence="7">
    <location>
        <begin position="186"/>
        <end position="207"/>
    </location>
</feature>